<evidence type="ECO:0000313" key="1">
    <source>
        <dbReference type="EMBL" id="MPM35087.1"/>
    </source>
</evidence>
<comment type="caution">
    <text evidence="1">The sequence shown here is derived from an EMBL/GenBank/DDBJ whole genome shotgun (WGS) entry which is preliminary data.</text>
</comment>
<proteinExistence type="predicted"/>
<sequence>MSALTPSFARRWAAVPPELLSFIPPVSGLLAPTDKRPEFAAFVPANRPGANTNLFLLPNGLQAGSTSSEIIVEVNPLPPRVFHLSGTSSIEKESFDIFTR</sequence>
<protein>
    <submittedName>
        <fullName evidence="1">Uncharacterized protein</fullName>
    </submittedName>
</protein>
<organism evidence="1">
    <name type="scientific">bioreactor metagenome</name>
    <dbReference type="NCBI Taxonomy" id="1076179"/>
    <lineage>
        <taxon>unclassified sequences</taxon>
        <taxon>metagenomes</taxon>
        <taxon>ecological metagenomes</taxon>
    </lineage>
</organism>
<name>A0A644Z3B5_9ZZZZ</name>
<reference evidence="1" key="1">
    <citation type="submission" date="2019-08" db="EMBL/GenBank/DDBJ databases">
        <authorList>
            <person name="Kucharzyk K."/>
            <person name="Murdoch R.W."/>
            <person name="Higgins S."/>
            <person name="Loffler F."/>
        </authorList>
    </citation>
    <scope>NUCLEOTIDE SEQUENCE</scope>
</reference>
<dbReference type="EMBL" id="VSSQ01007174">
    <property type="protein sequence ID" value="MPM35087.1"/>
    <property type="molecule type" value="Genomic_DNA"/>
</dbReference>
<gene>
    <name evidence="1" type="ORF">SDC9_81677</name>
</gene>
<dbReference type="AlphaFoldDB" id="A0A644Z3B5"/>
<accession>A0A644Z3B5</accession>